<dbReference type="Pfam" id="PF05922">
    <property type="entry name" value="Inhibitor_I9"/>
    <property type="match status" value="1"/>
</dbReference>
<keyword evidence="5 6" id="KW-0720">Serine protease</keyword>
<dbReference type="KEGG" id="ptkz:JDV02_003813"/>
<keyword evidence="2 6" id="KW-0645">Protease</keyword>
<evidence type="ECO:0000256" key="7">
    <source>
        <dbReference type="RuleBase" id="RU003355"/>
    </source>
</evidence>
<evidence type="ECO:0000256" key="2">
    <source>
        <dbReference type="ARBA" id="ARBA00022670"/>
    </source>
</evidence>
<evidence type="ECO:0000256" key="1">
    <source>
        <dbReference type="ARBA" id="ARBA00011073"/>
    </source>
</evidence>
<dbReference type="InterPro" id="IPR034193">
    <property type="entry name" value="PCSK9_ProteinaseK-like"/>
</dbReference>
<dbReference type="PROSITE" id="PS51892">
    <property type="entry name" value="SUBTILASE"/>
    <property type="match status" value="1"/>
</dbReference>
<protein>
    <submittedName>
        <fullName evidence="11">Oryzin</fullName>
        <ecNumber evidence="11">3.4.21.63</ecNumber>
    </submittedName>
</protein>
<dbReference type="EC" id="3.4.21.63" evidence="11"/>
<keyword evidence="3 8" id="KW-0732">Signal</keyword>
<evidence type="ECO:0000313" key="12">
    <source>
        <dbReference type="Proteomes" id="UP000829364"/>
    </source>
</evidence>
<dbReference type="InterPro" id="IPR010259">
    <property type="entry name" value="S8pro/Inhibitor_I9"/>
</dbReference>
<comment type="similarity">
    <text evidence="1 6 7">Belongs to the peptidase S8 family.</text>
</comment>
<gene>
    <name evidence="11" type="ORF">JDV02_003813</name>
</gene>
<evidence type="ECO:0000256" key="8">
    <source>
        <dbReference type="SAM" id="SignalP"/>
    </source>
</evidence>
<dbReference type="RefSeq" id="XP_047840954.1">
    <property type="nucleotide sequence ID" value="XM_047984979.1"/>
</dbReference>
<dbReference type="Gene3D" id="3.40.50.200">
    <property type="entry name" value="Peptidase S8/S53 domain"/>
    <property type="match status" value="1"/>
</dbReference>
<feature type="active site" description="Charge relay system" evidence="6">
    <location>
        <position position="157"/>
    </location>
</feature>
<dbReference type="PANTHER" id="PTHR43806">
    <property type="entry name" value="PEPTIDASE S8"/>
    <property type="match status" value="1"/>
</dbReference>
<dbReference type="PROSITE" id="PS00136">
    <property type="entry name" value="SUBTILASE_ASP"/>
    <property type="match status" value="1"/>
</dbReference>
<dbReference type="InterPro" id="IPR036852">
    <property type="entry name" value="Peptidase_S8/S53_dom_sf"/>
</dbReference>
<dbReference type="InterPro" id="IPR015500">
    <property type="entry name" value="Peptidase_S8_subtilisin-rel"/>
</dbReference>
<evidence type="ECO:0000256" key="4">
    <source>
        <dbReference type="ARBA" id="ARBA00022801"/>
    </source>
</evidence>
<evidence type="ECO:0000256" key="3">
    <source>
        <dbReference type="ARBA" id="ARBA00022729"/>
    </source>
</evidence>
<dbReference type="PROSITE" id="PS00138">
    <property type="entry name" value="SUBTILASE_SER"/>
    <property type="match status" value="1"/>
</dbReference>
<dbReference type="PANTHER" id="PTHR43806:SF58">
    <property type="entry name" value="ALKALINE PROTEASE 1-RELATED"/>
    <property type="match status" value="1"/>
</dbReference>
<dbReference type="GeneID" id="72065769"/>
<evidence type="ECO:0000259" key="9">
    <source>
        <dbReference type="Pfam" id="PF00082"/>
    </source>
</evidence>
<feature type="domain" description="Inhibitor I9" evidence="10">
    <location>
        <begin position="34"/>
        <end position="109"/>
    </location>
</feature>
<proteinExistence type="inferred from homology"/>
<dbReference type="GO" id="GO:0004252">
    <property type="term" value="F:serine-type endopeptidase activity"/>
    <property type="evidence" value="ECO:0007669"/>
    <property type="project" value="UniProtKB-UniRule"/>
</dbReference>
<keyword evidence="12" id="KW-1185">Reference proteome</keyword>
<dbReference type="CDD" id="cd04077">
    <property type="entry name" value="Peptidases_S8_PCSK9_ProteinaseK_like"/>
    <property type="match status" value="1"/>
</dbReference>
<dbReference type="Proteomes" id="UP000829364">
    <property type="component" value="Chromosome 3"/>
</dbReference>
<feature type="chain" id="PRO_5040419004" evidence="8">
    <location>
        <begin position="20"/>
        <end position="404"/>
    </location>
</feature>
<feature type="signal peptide" evidence="8">
    <location>
        <begin position="1"/>
        <end position="19"/>
    </location>
</feature>
<dbReference type="AlphaFoldDB" id="A0A9Q8QDJ4"/>
<evidence type="ECO:0000259" key="10">
    <source>
        <dbReference type="Pfam" id="PF05922"/>
    </source>
</evidence>
<dbReference type="GO" id="GO:0005576">
    <property type="term" value="C:extracellular region"/>
    <property type="evidence" value="ECO:0007669"/>
    <property type="project" value="UniProtKB-ARBA"/>
</dbReference>
<feature type="active site" description="Charge relay system" evidence="6">
    <location>
        <position position="350"/>
    </location>
</feature>
<dbReference type="InterPro" id="IPR050131">
    <property type="entry name" value="Peptidase_S8_subtilisin-like"/>
</dbReference>
<dbReference type="InterPro" id="IPR023827">
    <property type="entry name" value="Peptidase_S8_Asp-AS"/>
</dbReference>
<dbReference type="Pfam" id="PF00082">
    <property type="entry name" value="Peptidase_S8"/>
    <property type="match status" value="1"/>
</dbReference>
<dbReference type="FunFam" id="3.40.50.200:FF:000014">
    <property type="entry name" value="Proteinase K"/>
    <property type="match status" value="1"/>
</dbReference>
<evidence type="ECO:0000256" key="6">
    <source>
        <dbReference type="PROSITE-ProRule" id="PRU01240"/>
    </source>
</evidence>
<dbReference type="InterPro" id="IPR037045">
    <property type="entry name" value="S8pro/Inhibitor_I9_sf"/>
</dbReference>
<dbReference type="PROSITE" id="PS00137">
    <property type="entry name" value="SUBTILASE_HIS"/>
    <property type="match status" value="1"/>
</dbReference>
<dbReference type="InterPro" id="IPR000209">
    <property type="entry name" value="Peptidase_S8/S53_dom"/>
</dbReference>
<organism evidence="11 12">
    <name type="scientific">Purpureocillium takamizusanense</name>
    <dbReference type="NCBI Taxonomy" id="2060973"/>
    <lineage>
        <taxon>Eukaryota</taxon>
        <taxon>Fungi</taxon>
        <taxon>Dikarya</taxon>
        <taxon>Ascomycota</taxon>
        <taxon>Pezizomycotina</taxon>
        <taxon>Sordariomycetes</taxon>
        <taxon>Hypocreomycetidae</taxon>
        <taxon>Hypocreales</taxon>
        <taxon>Ophiocordycipitaceae</taxon>
        <taxon>Purpureocillium</taxon>
    </lineage>
</organism>
<dbReference type="SUPFAM" id="SSF54897">
    <property type="entry name" value="Protease propeptides/inhibitors"/>
    <property type="match status" value="1"/>
</dbReference>
<sequence>MFLKAVIATAIAIAPLSSATPVDRATSSRVIDGSYIIKLKKNATADSHLQWVSSIHARSAGRDIFPGIQREYNSQAFRGYCGHFDQDTITKINNSAEVAYVEQDQIWYLEDPLVERTLTTQNEPPWGLAAISHREPGATKYVYDEAAGEGTFAYIVDSGIRTTHQEFQGRASTGWTGYPGDESDTVGHGTHVAGTVGGVTFGVAKKTSLIGVKVFQGKSASTSIMIAGFDWAVNDITSKGRQNKAAINLSLGGPKSQAWNDAIETAFNQGVLSIVAAGNDKVDASDVSPASAPNAVTVGAVDSNWEVVTNWPRGQGSNYGQVLDLFAPGDNIMSASNVGDSESRLDSGTSMACPHVTGMALYAMSVNGVQGAKAVSEHLLKNAGQNVVKGPLRGSPNLMANLGN</sequence>
<feature type="active site" description="Charge relay system" evidence="6">
    <location>
        <position position="188"/>
    </location>
</feature>
<dbReference type="SUPFAM" id="SSF52743">
    <property type="entry name" value="Subtilisin-like"/>
    <property type="match status" value="1"/>
</dbReference>
<dbReference type="PRINTS" id="PR00723">
    <property type="entry name" value="SUBTILISIN"/>
</dbReference>
<dbReference type="Gene3D" id="3.30.70.80">
    <property type="entry name" value="Peptidase S8 propeptide/proteinase inhibitor I9"/>
    <property type="match status" value="1"/>
</dbReference>
<feature type="domain" description="Peptidase S8/S53" evidence="9">
    <location>
        <begin position="150"/>
        <end position="386"/>
    </location>
</feature>
<dbReference type="OrthoDB" id="206201at2759"/>
<dbReference type="GO" id="GO:0006508">
    <property type="term" value="P:proteolysis"/>
    <property type="evidence" value="ECO:0007669"/>
    <property type="project" value="UniProtKB-KW"/>
</dbReference>
<reference evidence="11" key="1">
    <citation type="submission" date="2021-11" db="EMBL/GenBank/DDBJ databases">
        <title>Purpureocillium_takamizusanense_genome.</title>
        <authorList>
            <person name="Nguyen N.-H."/>
        </authorList>
    </citation>
    <scope>NUCLEOTIDE SEQUENCE</scope>
    <source>
        <strain evidence="11">PT3</strain>
    </source>
</reference>
<name>A0A9Q8QDJ4_9HYPO</name>
<dbReference type="EMBL" id="CP086356">
    <property type="protein sequence ID" value="UNI17473.1"/>
    <property type="molecule type" value="Genomic_DNA"/>
</dbReference>
<evidence type="ECO:0000256" key="5">
    <source>
        <dbReference type="ARBA" id="ARBA00022825"/>
    </source>
</evidence>
<keyword evidence="4 6" id="KW-0378">Hydrolase</keyword>
<accession>A0A9Q8QDJ4</accession>
<dbReference type="InterPro" id="IPR023828">
    <property type="entry name" value="Peptidase_S8_Ser-AS"/>
</dbReference>
<dbReference type="InterPro" id="IPR022398">
    <property type="entry name" value="Peptidase_S8_His-AS"/>
</dbReference>
<evidence type="ECO:0000313" key="11">
    <source>
        <dbReference type="EMBL" id="UNI17473.1"/>
    </source>
</evidence>